<keyword evidence="6" id="KW-0521">NADP</keyword>
<feature type="domain" description="RmlD-like substrate binding" evidence="7">
    <location>
        <begin position="1"/>
        <end position="293"/>
    </location>
</feature>
<dbReference type="Proteomes" id="UP000236735">
    <property type="component" value="Unassembled WGS sequence"/>
</dbReference>
<dbReference type="InterPro" id="IPR036291">
    <property type="entry name" value="NAD(P)-bd_dom_sf"/>
</dbReference>
<accession>A0A1H5UJ14</accession>
<name>A0A1H5UJ14_XYLRU</name>
<dbReference type="GO" id="GO:0005829">
    <property type="term" value="C:cytosol"/>
    <property type="evidence" value="ECO:0007669"/>
    <property type="project" value="TreeGrafter"/>
</dbReference>
<dbReference type="NCBIfam" id="TIGR01214">
    <property type="entry name" value="rmlD"/>
    <property type="match status" value="1"/>
</dbReference>
<comment type="function">
    <text evidence="6">Catalyzes the reduction of dTDP-6-deoxy-L-lyxo-4-hexulose to yield dTDP-L-rhamnose.</text>
</comment>
<dbReference type="InterPro" id="IPR029903">
    <property type="entry name" value="RmlD-like-bd"/>
</dbReference>
<dbReference type="InterPro" id="IPR005913">
    <property type="entry name" value="dTDP_dehydrorham_reduct"/>
</dbReference>
<comment type="similarity">
    <text evidence="2 6">Belongs to the dTDP-4-dehydrorhamnose reductase family.</text>
</comment>
<dbReference type="GO" id="GO:0008831">
    <property type="term" value="F:dTDP-4-dehydrorhamnose reductase activity"/>
    <property type="evidence" value="ECO:0007669"/>
    <property type="project" value="UniProtKB-EC"/>
</dbReference>
<evidence type="ECO:0000313" key="8">
    <source>
        <dbReference type="EMBL" id="SEF75012.1"/>
    </source>
</evidence>
<evidence type="ECO:0000256" key="3">
    <source>
        <dbReference type="ARBA" id="ARBA00012929"/>
    </source>
</evidence>
<dbReference type="PANTHER" id="PTHR10491">
    <property type="entry name" value="DTDP-4-DEHYDRORHAMNOSE REDUCTASE"/>
    <property type="match status" value="1"/>
</dbReference>
<dbReference type="GO" id="GO:0019305">
    <property type="term" value="P:dTDP-rhamnose biosynthetic process"/>
    <property type="evidence" value="ECO:0007669"/>
    <property type="project" value="UniProtKB-UniPathway"/>
</dbReference>
<organism evidence="8 9">
    <name type="scientific">Xylanibacter ruminicola</name>
    <name type="common">Prevotella ruminicola</name>
    <dbReference type="NCBI Taxonomy" id="839"/>
    <lineage>
        <taxon>Bacteria</taxon>
        <taxon>Pseudomonadati</taxon>
        <taxon>Bacteroidota</taxon>
        <taxon>Bacteroidia</taxon>
        <taxon>Bacteroidales</taxon>
        <taxon>Prevotellaceae</taxon>
        <taxon>Xylanibacter</taxon>
    </lineage>
</organism>
<evidence type="ECO:0000256" key="5">
    <source>
        <dbReference type="ARBA" id="ARBA00048200"/>
    </source>
</evidence>
<comment type="catalytic activity">
    <reaction evidence="5">
        <text>dTDP-beta-L-rhamnose + NADP(+) = dTDP-4-dehydro-beta-L-rhamnose + NADPH + H(+)</text>
        <dbReference type="Rhea" id="RHEA:21796"/>
        <dbReference type="ChEBI" id="CHEBI:15378"/>
        <dbReference type="ChEBI" id="CHEBI:57510"/>
        <dbReference type="ChEBI" id="CHEBI:57783"/>
        <dbReference type="ChEBI" id="CHEBI:58349"/>
        <dbReference type="ChEBI" id="CHEBI:62830"/>
        <dbReference type="EC" id="1.1.1.133"/>
    </reaction>
</comment>
<proteinExistence type="inferred from homology"/>
<evidence type="ECO:0000256" key="1">
    <source>
        <dbReference type="ARBA" id="ARBA00004781"/>
    </source>
</evidence>
<dbReference type="CDD" id="cd05254">
    <property type="entry name" value="dTDP_HR_like_SDR_e"/>
    <property type="match status" value="1"/>
</dbReference>
<evidence type="ECO:0000259" key="7">
    <source>
        <dbReference type="Pfam" id="PF04321"/>
    </source>
</evidence>
<sequence length="295" mass="32843">MRILITGCNGQLGNEIQLLEKNNPQHAYFNTDVAALDLQGRLPQQELDITDEAAINRFVTDNQIDGIVNCAAYTAVDKAEENQELCHKLNATAPGLLAKAIEKRGGWMIQISTDYVFDGTNHIPYTEDEPTCPNSVYGATKLDGEKAALQACSKTMIVRTAWLYSTFGNNFVKTMIRLGNEKPELGVIFDQVGSPTYARDLAVAIFAAINQGVVPGIYHFSNEGVISWYDFAKAIHRIAGIKDCHVRPLHTAEYPTPAARPHYSVLDKTKIKTTYALEIPYWEESLKQCIEKLDF</sequence>
<dbReference type="PANTHER" id="PTHR10491:SF4">
    <property type="entry name" value="METHIONINE ADENOSYLTRANSFERASE 2 SUBUNIT BETA"/>
    <property type="match status" value="1"/>
</dbReference>
<evidence type="ECO:0000256" key="4">
    <source>
        <dbReference type="ARBA" id="ARBA00017099"/>
    </source>
</evidence>
<comment type="pathway">
    <text evidence="1 6">Carbohydrate biosynthesis; dTDP-L-rhamnose biosynthesis.</text>
</comment>
<evidence type="ECO:0000313" key="9">
    <source>
        <dbReference type="Proteomes" id="UP000236735"/>
    </source>
</evidence>
<dbReference type="UniPathway" id="UPA00124"/>
<reference evidence="8 9" key="1">
    <citation type="submission" date="2016-10" db="EMBL/GenBank/DDBJ databases">
        <authorList>
            <person name="de Groot N.N."/>
        </authorList>
    </citation>
    <scope>NUCLEOTIDE SEQUENCE [LARGE SCALE GENOMIC DNA]</scope>
    <source>
        <strain evidence="8 9">AR32</strain>
    </source>
</reference>
<dbReference type="Pfam" id="PF04321">
    <property type="entry name" value="RmlD_sub_bind"/>
    <property type="match status" value="1"/>
</dbReference>
<dbReference type="AlphaFoldDB" id="A0A1H5UJ14"/>
<dbReference type="SUPFAM" id="SSF51735">
    <property type="entry name" value="NAD(P)-binding Rossmann-fold domains"/>
    <property type="match status" value="1"/>
</dbReference>
<evidence type="ECO:0000256" key="2">
    <source>
        <dbReference type="ARBA" id="ARBA00010944"/>
    </source>
</evidence>
<evidence type="ECO:0000256" key="6">
    <source>
        <dbReference type="RuleBase" id="RU364082"/>
    </source>
</evidence>
<dbReference type="Gene3D" id="3.40.50.720">
    <property type="entry name" value="NAD(P)-binding Rossmann-like Domain"/>
    <property type="match status" value="1"/>
</dbReference>
<protein>
    <recommendedName>
        <fullName evidence="4 6">dTDP-4-dehydrorhamnose reductase</fullName>
        <ecNumber evidence="3 6">1.1.1.133</ecNumber>
    </recommendedName>
</protein>
<dbReference type="EMBL" id="FNUV01000003">
    <property type="protein sequence ID" value="SEF75012.1"/>
    <property type="molecule type" value="Genomic_DNA"/>
</dbReference>
<keyword evidence="6" id="KW-0560">Oxidoreductase</keyword>
<gene>
    <name evidence="8" type="ORF">SAMN05216354_1503</name>
</gene>
<dbReference type="Gene3D" id="3.90.25.10">
    <property type="entry name" value="UDP-galactose 4-epimerase, domain 1"/>
    <property type="match status" value="1"/>
</dbReference>
<dbReference type="RefSeq" id="WP_103915557.1">
    <property type="nucleotide sequence ID" value="NZ_FNUV01000003.1"/>
</dbReference>
<dbReference type="EC" id="1.1.1.133" evidence="3 6"/>